<accession>A0A0Q9YTS3</accession>
<proteinExistence type="predicted"/>
<reference evidence="3" key="2">
    <citation type="journal article" date="2016" name="Genome Announc.">
        <title>Draft Genome Sequences of Two Novel Amoeba-Resistant Intranuclear Bacteria, 'Candidatus Berkiella cookevillensis' and 'Candidatus Berkiella aquae'.</title>
        <authorList>
            <person name="Mehari Y.T."/>
            <person name="Arivett B.A."/>
            <person name="Farone A.L."/>
            <person name="Gunderson J.H."/>
            <person name="Farone M.B."/>
        </authorList>
    </citation>
    <scope>NUCLEOTIDE SEQUENCE</scope>
    <source>
        <strain evidence="3">HT99</strain>
    </source>
</reference>
<name>A0A0Q9YTS3_9GAMM</name>
<keyword evidence="4" id="KW-1185">Reference proteome</keyword>
<dbReference type="STRING" id="295108.HT99x_02646"/>
<evidence type="ECO:0000313" key="3">
    <source>
        <dbReference type="EMBL" id="MCS5712813.1"/>
    </source>
</evidence>
<evidence type="ECO:0000256" key="1">
    <source>
        <dbReference type="SAM" id="MobiDB-lite"/>
    </source>
</evidence>
<dbReference type="RefSeq" id="WP_075067246.1">
    <property type="nucleotide sequence ID" value="NZ_LKAJ02000002.1"/>
</dbReference>
<gene>
    <name evidence="3" type="ORF">HT99x_015345</name>
    <name evidence="2" type="ORF">HT99x_02646</name>
</gene>
<reference evidence="3" key="3">
    <citation type="submission" date="2021-06" db="EMBL/GenBank/DDBJ databases">
        <title>Genomic Description and Analysis of Intracellular Bacteria, Candidatus Berkiella cookevillensis and Candidatus Berkiella aquae.</title>
        <authorList>
            <person name="Kidane D.T."/>
            <person name="Mehari Y.T."/>
            <person name="Rice F.C."/>
            <person name="Arivett B.A."/>
            <person name="Farone A.L."/>
            <person name="Berk S.G."/>
            <person name="Farone M.B."/>
        </authorList>
    </citation>
    <scope>NUCLEOTIDE SEQUENCE</scope>
    <source>
        <strain evidence="3">HT99</strain>
    </source>
</reference>
<organism evidence="2">
    <name type="scientific">Candidatus Berkiella aquae</name>
    <dbReference type="NCBI Taxonomy" id="295108"/>
    <lineage>
        <taxon>Bacteria</taxon>
        <taxon>Pseudomonadati</taxon>
        <taxon>Pseudomonadota</taxon>
        <taxon>Gammaproteobacteria</taxon>
        <taxon>Candidatus Berkiellales</taxon>
        <taxon>Candidatus Berkiellaceae</taxon>
        <taxon>Candidatus Berkiella</taxon>
    </lineage>
</organism>
<dbReference type="Proteomes" id="UP000051497">
    <property type="component" value="Unassembled WGS sequence"/>
</dbReference>
<dbReference type="AlphaFoldDB" id="A0A0Q9YTS3"/>
<sequence length="134" mass="15266">MVKAFNPPHARKSKSAKPLKLNSSVRRASIRMPEKMLEEVNKILELEGKTHKGKWISKAIIDLYETEDFIGLIDEEWFDRANNFAIQVVLTKEAQSALNNIIKEAKQQGLERNDFISATIRVAITNALVREGNF</sequence>
<comment type="caution">
    <text evidence="2">The sequence shown here is derived from an EMBL/GenBank/DDBJ whole genome shotgun (WGS) entry which is preliminary data.</text>
</comment>
<feature type="region of interest" description="Disordered" evidence="1">
    <location>
        <begin position="1"/>
        <end position="22"/>
    </location>
</feature>
<protein>
    <submittedName>
        <fullName evidence="2">Uncharacterized protein</fullName>
    </submittedName>
</protein>
<reference evidence="2" key="1">
    <citation type="submission" date="2015-09" db="EMBL/GenBank/DDBJ databases">
        <title>Draft Genome Sequences of Two Novel Amoeba-resistant Intranuclear Bacteria, Candidatus Berkiella cookevillensis and Candidatus Berkiella aquae.</title>
        <authorList>
            <person name="Mehari Y.T."/>
            <person name="Arivett B.A."/>
            <person name="Farone A.L."/>
            <person name="Gunderson J.H."/>
            <person name="Farone M.B."/>
        </authorList>
    </citation>
    <scope>NUCLEOTIDE SEQUENCE [LARGE SCALE GENOMIC DNA]</scope>
    <source>
        <strain evidence="2">HT99</strain>
    </source>
</reference>
<evidence type="ECO:0000313" key="4">
    <source>
        <dbReference type="Proteomes" id="UP000051497"/>
    </source>
</evidence>
<dbReference type="EMBL" id="LKAJ01000014">
    <property type="protein sequence ID" value="KRG20254.1"/>
    <property type="molecule type" value="Genomic_DNA"/>
</dbReference>
<evidence type="ECO:0000313" key="2">
    <source>
        <dbReference type="EMBL" id="KRG20254.1"/>
    </source>
</evidence>
<dbReference type="EMBL" id="LKAJ02000002">
    <property type="protein sequence ID" value="MCS5712813.1"/>
    <property type="molecule type" value="Genomic_DNA"/>
</dbReference>
<dbReference type="OrthoDB" id="9851692at2"/>